<sequence length="102" mass="12271">MATAKKRYVHKNKTIKHVECFDSTMHGIHHWYRSVFERLGWMILAKHRGISDKIQSYKNTIERLKCTIEEKIKNTRDHDKKSDLKIMHDEVIVLMEHVEKDL</sequence>
<dbReference type="AlphaFoldDB" id="A0A6C0D4V0"/>
<accession>A0A6C0D4V0</accession>
<evidence type="ECO:0000313" key="1">
    <source>
        <dbReference type="EMBL" id="QHT11838.1"/>
    </source>
</evidence>
<organism evidence="1">
    <name type="scientific">viral metagenome</name>
    <dbReference type="NCBI Taxonomy" id="1070528"/>
    <lineage>
        <taxon>unclassified sequences</taxon>
        <taxon>metagenomes</taxon>
        <taxon>organismal metagenomes</taxon>
    </lineage>
</organism>
<protein>
    <submittedName>
        <fullName evidence="1">Uncharacterized protein</fullName>
    </submittedName>
</protein>
<name>A0A6C0D4V0_9ZZZZ</name>
<proteinExistence type="predicted"/>
<dbReference type="EMBL" id="MN739538">
    <property type="protein sequence ID" value="QHT11838.1"/>
    <property type="molecule type" value="Genomic_DNA"/>
</dbReference>
<reference evidence="1" key="1">
    <citation type="journal article" date="2020" name="Nature">
        <title>Giant virus diversity and host interactions through global metagenomics.</title>
        <authorList>
            <person name="Schulz F."/>
            <person name="Roux S."/>
            <person name="Paez-Espino D."/>
            <person name="Jungbluth S."/>
            <person name="Walsh D.A."/>
            <person name="Denef V.J."/>
            <person name="McMahon K.D."/>
            <person name="Konstantinidis K.T."/>
            <person name="Eloe-Fadrosh E.A."/>
            <person name="Kyrpides N.C."/>
            <person name="Woyke T."/>
        </authorList>
    </citation>
    <scope>NUCLEOTIDE SEQUENCE</scope>
    <source>
        <strain evidence="1">GVMAG-M-3300023174-124</strain>
    </source>
</reference>